<evidence type="ECO:0000256" key="1">
    <source>
        <dbReference type="SAM" id="Coils"/>
    </source>
</evidence>
<comment type="caution">
    <text evidence="2">The sequence shown here is derived from an EMBL/GenBank/DDBJ whole genome shotgun (WGS) entry which is preliminary data.</text>
</comment>
<dbReference type="Proteomes" id="UP000274822">
    <property type="component" value="Unassembled WGS sequence"/>
</dbReference>
<sequence length="110" mass="12630">MRNRTPEQGSNLPTPIRLTIHHTSLDPTEVNKVEKKPPEVVRLLVKRQILDSIDQYHEALPLLRGEMKETEEALVREKEVLKECDAIAEVLRAKLEELRQSSGQVQNTNL</sequence>
<accession>A0A433P5J3</accession>
<feature type="coiled-coil region" evidence="1">
    <location>
        <begin position="81"/>
        <end position="108"/>
    </location>
</feature>
<evidence type="ECO:0000313" key="2">
    <source>
        <dbReference type="EMBL" id="RUS12745.1"/>
    </source>
</evidence>
<dbReference type="EMBL" id="RBNJ01032952">
    <property type="protein sequence ID" value="RUS12745.1"/>
    <property type="molecule type" value="Genomic_DNA"/>
</dbReference>
<keyword evidence="3" id="KW-1185">Reference proteome</keyword>
<name>A0A433P5J3_9FUNG</name>
<protein>
    <submittedName>
        <fullName evidence="2">Uncharacterized protein</fullName>
    </submittedName>
</protein>
<feature type="non-terminal residue" evidence="2">
    <location>
        <position position="110"/>
    </location>
</feature>
<organism evidence="2 3">
    <name type="scientific">Jimgerdemannia flammicorona</name>
    <dbReference type="NCBI Taxonomy" id="994334"/>
    <lineage>
        <taxon>Eukaryota</taxon>
        <taxon>Fungi</taxon>
        <taxon>Fungi incertae sedis</taxon>
        <taxon>Mucoromycota</taxon>
        <taxon>Mucoromycotina</taxon>
        <taxon>Endogonomycetes</taxon>
        <taxon>Endogonales</taxon>
        <taxon>Endogonaceae</taxon>
        <taxon>Jimgerdemannia</taxon>
    </lineage>
</organism>
<proteinExistence type="predicted"/>
<evidence type="ECO:0000313" key="3">
    <source>
        <dbReference type="Proteomes" id="UP000274822"/>
    </source>
</evidence>
<keyword evidence="1" id="KW-0175">Coiled coil</keyword>
<dbReference type="AlphaFoldDB" id="A0A433P5J3"/>
<gene>
    <name evidence="2" type="ORF">BC938DRAFT_478467</name>
</gene>
<reference evidence="2 3" key="1">
    <citation type="journal article" date="2018" name="New Phytol.">
        <title>Phylogenomics of Endogonaceae and evolution of mycorrhizas within Mucoromycota.</title>
        <authorList>
            <person name="Chang Y."/>
            <person name="Desiro A."/>
            <person name="Na H."/>
            <person name="Sandor L."/>
            <person name="Lipzen A."/>
            <person name="Clum A."/>
            <person name="Barry K."/>
            <person name="Grigoriev I.V."/>
            <person name="Martin F.M."/>
            <person name="Stajich J.E."/>
            <person name="Smith M.E."/>
            <person name="Bonito G."/>
            <person name="Spatafora J.W."/>
        </authorList>
    </citation>
    <scope>NUCLEOTIDE SEQUENCE [LARGE SCALE GENOMIC DNA]</scope>
    <source>
        <strain evidence="2 3">AD002</strain>
    </source>
</reference>